<evidence type="ECO:0008006" key="3">
    <source>
        <dbReference type="Google" id="ProtNLM"/>
    </source>
</evidence>
<dbReference type="GO" id="GO:0052689">
    <property type="term" value="F:carboxylic ester hydrolase activity"/>
    <property type="evidence" value="ECO:0007669"/>
    <property type="project" value="TreeGrafter"/>
</dbReference>
<accession>A0A9D1JCZ3</accession>
<dbReference type="EMBL" id="DVHN01000054">
    <property type="protein sequence ID" value="HIR88275.1"/>
    <property type="molecule type" value="Genomic_DNA"/>
</dbReference>
<dbReference type="InterPro" id="IPR053145">
    <property type="entry name" value="AB_hydrolase_Est10"/>
</dbReference>
<reference evidence="1" key="2">
    <citation type="journal article" date="2021" name="PeerJ">
        <title>Extensive microbial diversity within the chicken gut microbiome revealed by metagenomics and culture.</title>
        <authorList>
            <person name="Gilroy R."/>
            <person name="Ravi A."/>
            <person name="Getino M."/>
            <person name="Pursley I."/>
            <person name="Horton D.L."/>
            <person name="Alikhan N.F."/>
            <person name="Baker D."/>
            <person name="Gharbi K."/>
            <person name="Hall N."/>
            <person name="Watson M."/>
            <person name="Adriaenssens E.M."/>
            <person name="Foster-Nyarko E."/>
            <person name="Jarju S."/>
            <person name="Secka A."/>
            <person name="Antonio M."/>
            <person name="Oren A."/>
            <person name="Chaudhuri R.R."/>
            <person name="La Ragione R."/>
            <person name="Hildebrand F."/>
            <person name="Pallen M.J."/>
        </authorList>
    </citation>
    <scope>NUCLEOTIDE SEQUENCE</scope>
    <source>
        <strain evidence="1">ChiW13-3771</strain>
    </source>
</reference>
<sequence>MKQTKIVQVQAYDNYNLDVKIDYPANSESVIIFCHGSGVNTYDNHREIAGKDFNYFDLFADEFCKRNIAFCRWNTRGCRISDIPPDFVSINLEEYANYCPSTSIQDIITVKDYIKKLPQFKNSKILLMGISEGATLIPYAMAQCNDVEGLLLLSFSYENMRYTLDWQLSGGSSMVNMCKYFDCREKGFIEKTDFAFDKLDVRSSLFPDVEFEDLDIDKDGKLTQNDFALQMADYKKQVFQAIEDNDDEWLKNNYSVQITAKWCKEHFALPNMAETMRSLNVPIYIFQGEDDANIPISDLDKIRDDFKKWGKSNLHIFTFPKHDHDLNYLQYIFNGTIPEGLQRVFDIARLFCKL</sequence>
<dbReference type="Proteomes" id="UP000824201">
    <property type="component" value="Unassembled WGS sequence"/>
</dbReference>
<reference evidence="1" key="1">
    <citation type="submission" date="2020-10" db="EMBL/GenBank/DDBJ databases">
        <authorList>
            <person name="Gilroy R."/>
        </authorList>
    </citation>
    <scope>NUCLEOTIDE SEQUENCE</scope>
    <source>
        <strain evidence="1">ChiW13-3771</strain>
    </source>
</reference>
<dbReference type="Gene3D" id="3.40.50.1820">
    <property type="entry name" value="alpha/beta hydrolase"/>
    <property type="match status" value="1"/>
</dbReference>
<comment type="caution">
    <text evidence="1">The sequence shown here is derived from an EMBL/GenBank/DDBJ whole genome shotgun (WGS) entry which is preliminary data.</text>
</comment>
<dbReference type="InterPro" id="IPR029058">
    <property type="entry name" value="AB_hydrolase_fold"/>
</dbReference>
<dbReference type="AlphaFoldDB" id="A0A9D1JCZ3"/>
<proteinExistence type="predicted"/>
<organism evidence="1 2">
    <name type="scientific">Candidatus Fimimorpha faecalis</name>
    <dbReference type="NCBI Taxonomy" id="2840824"/>
    <lineage>
        <taxon>Bacteria</taxon>
        <taxon>Bacillati</taxon>
        <taxon>Bacillota</taxon>
        <taxon>Clostridia</taxon>
        <taxon>Eubacteriales</taxon>
        <taxon>Candidatus Fimimorpha</taxon>
    </lineage>
</organism>
<dbReference type="PANTHER" id="PTHR43265:SF1">
    <property type="entry name" value="ESTERASE ESTD"/>
    <property type="match status" value="1"/>
</dbReference>
<protein>
    <recommendedName>
        <fullName evidence="3">EF-hand domain-containing protein</fullName>
    </recommendedName>
</protein>
<dbReference type="PROSITE" id="PS00018">
    <property type="entry name" value="EF_HAND_1"/>
    <property type="match status" value="1"/>
</dbReference>
<gene>
    <name evidence="1" type="ORF">IAC96_04920</name>
</gene>
<evidence type="ECO:0000313" key="2">
    <source>
        <dbReference type="Proteomes" id="UP000824201"/>
    </source>
</evidence>
<evidence type="ECO:0000313" key="1">
    <source>
        <dbReference type="EMBL" id="HIR88275.1"/>
    </source>
</evidence>
<name>A0A9D1JCZ3_9FIRM</name>
<dbReference type="PANTHER" id="PTHR43265">
    <property type="entry name" value="ESTERASE ESTD"/>
    <property type="match status" value="1"/>
</dbReference>
<dbReference type="InterPro" id="IPR018247">
    <property type="entry name" value="EF_Hand_1_Ca_BS"/>
</dbReference>
<dbReference type="SUPFAM" id="SSF53474">
    <property type="entry name" value="alpha/beta-Hydrolases"/>
    <property type="match status" value="1"/>
</dbReference>